<name>A0ABV8DGQ4_9BURK</name>
<dbReference type="RefSeq" id="WP_353848496.1">
    <property type="nucleotide sequence ID" value="NZ_JAMXAX010000126.1"/>
</dbReference>
<comment type="caution">
    <text evidence="1">The sequence shown here is derived from an EMBL/GenBank/DDBJ whole genome shotgun (WGS) entry which is preliminary data.</text>
</comment>
<dbReference type="InterPro" id="IPR032568">
    <property type="entry name" value="DUF4926"/>
</dbReference>
<dbReference type="EMBL" id="JBHSAJ010000069">
    <property type="protein sequence ID" value="MFC3937598.1"/>
    <property type="molecule type" value="Genomic_DNA"/>
</dbReference>
<sequence length="67" mass="7193">MVTLIRDIPEEGLRAGMVGAVIDVYAEPVLAYEVEFCDALGRTIGQLALLPEQLRPATAAEIQARPA</sequence>
<gene>
    <name evidence="1" type="ORF">ACFOW3_23495</name>
</gene>
<accession>A0ABV8DGQ4</accession>
<protein>
    <submittedName>
        <fullName evidence="1">DUF4926 domain-containing protein</fullName>
    </submittedName>
</protein>
<dbReference type="Pfam" id="PF16277">
    <property type="entry name" value="DUF4926"/>
    <property type="match status" value="1"/>
</dbReference>
<evidence type="ECO:0000313" key="1">
    <source>
        <dbReference type="EMBL" id="MFC3937598.1"/>
    </source>
</evidence>
<proteinExistence type="predicted"/>
<keyword evidence="2" id="KW-1185">Reference proteome</keyword>
<evidence type="ECO:0000313" key="2">
    <source>
        <dbReference type="Proteomes" id="UP001595693"/>
    </source>
</evidence>
<dbReference type="Proteomes" id="UP001595693">
    <property type="component" value="Unassembled WGS sequence"/>
</dbReference>
<organism evidence="1 2">
    <name type="scientific">Acidovorax facilis</name>
    <dbReference type="NCBI Taxonomy" id="12917"/>
    <lineage>
        <taxon>Bacteria</taxon>
        <taxon>Pseudomonadati</taxon>
        <taxon>Pseudomonadota</taxon>
        <taxon>Betaproteobacteria</taxon>
        <taxon>Burkholderiales</taxon>
        <taxon>Comamonadaceae</taxon>
        <taxon>Acidovorax</taxon>
    </lineage>
</organism>
<reference evidence="2" key="1">
    <citation type="journal article" date="2019" name="Int. J. Syst. Evol. Microbiol.">
        <title>The Global Catalogue of Microorganisms (GCM) 10K type strain sequencing project: providing services to taxonomists for standard genome sequencing and annotation.</title>
        <authorList>
            <consortium name="The Broad Institute Genomics Platform"/>
            <consortium name="The Broad Institute Genome Sequencing Center for Infectious Disease"/>
            <person name="Wu L."/>
            <person name="Ma J."/>
        </authorList>
    </citation>
    <scope>NUCLEOTIDE SEQUENCE [LARGE SCALE GENOMIC DNA]</scope>
    <source>
        <strain evidence="2">CCUG 2113</strain>
    </source>
</reference>